<keyword evidence="1" id="KW-0646">Protease inhibitor</keyword>
<dbReference type="EMBL" id="BARV01019006">
    <property type="protein sequence ID" value="GAI26123.1"/>
    <property type="molecule type" value="Genomic_DNA"/>
</dbReference>
<dbReference type="GO" id="GO:0004869">
    <property type="term" value="F:cysteine-type endopeptidase inhibitor activity"/>
    <property type="evidence" value="ECO:0007669"/>
    <property type="project" value="UniProtKB-KW"/>
</dbReference>
<keyword evidence="2" id="KW-0789">Thiol protease inhibitor</keyword>
<gene>
    <name evidence="4" type="ORF">S06H3_32027</name>
</gene>
<proteinExistence type="predicted"/>
<evidence type="ECO:0000256" key="2">
    <source>
        <dbReference type="ARBA" id="ARBA00022704"/>
    </source>
</evidence>
<dbReference type="InterPro" id="IPR036331">
    <property type="entry name" value="Chagasin-like_sf"/>
</dbReference>
<evidence type="ECO:0000256" key="1">
    <source>
        <dbReference type="ARBA" id="ARBA00022690"/>
    </source>
</evidence>
<dbReference type="Pfam" id="PF09394">
    <property type="entry name" value="Inhibitor_I42"/>
    <property type="match status" value="1"/>
</dbReference>
<name>X1M462_9ZZZZ</name>
<dbReference type="SUPFAM" id="SSF141066">
    <property type="entry name" value="ICP-like"/>
    <property type="match status" value="1"/>
</dbReference>
<protein>
    <recommendedName>
        <fullName evidence="3">Proteinase inhibitor I42 chagasin domain-containing protein</fullName>
    </recommendedName>
</protein>
<organism evidence="4">
    <name type="scientific">marine sediment metagenome</name>
    <dbReference type="NCBI Taxonomy" id="412755"/>
    <lineage>
        <taxon>unclassified sequences</taxon>
        <taxon>metagenomes</taxon>
        <taxon>ecological metagenomes</taxon>
    </lineage>
</organism>
<dbReference type="Gene3D" id="2.60.40.2020">
    <property type="match status" value="1"/>
</dbReference>
<accession>X1M462</accession>
<dbReference type="AlphaFoldDB" id="X1M462"/>
<evidence type="ECO:0000259" key="3">
    <source>
        <dbReference type="Pfam" id="PF09394"/>
    </source>
</evidence>
<evidence type="ECO:0000313" key="4">
    <source>
        <dbReference type="EMBL" id="GAI26123.1"/>
    </source>
</evidence>
<comment type="caution">
    <text evidence="4">The sequence shown here is derived from an EMBL/GenBank/DDBJ whole genome shotgun (WGS) entry which is preliminary data.</text>
</comment>
<sequence>LSNPQAADMPMINHFESTPNSVLPGGIATLVWDVAGASSVSIDHGIGPVEAQGRKGVIPSGTTKYTLTAVNTFGEVGASTNVVVTEPATSQPPAELVSPHFGLQAPMGKELTINLDTSPETGFQWELDYYDPDFVALVGSEYEPYAVPQMGSTGSRQFTFKALKVGDTKIKLSYTHPGEPLNSSSRYYHLHIVP</sequence>
<reference evidence="4" key="1">
    <citation type="journal article" date="2014" name="Front. Microbiol.">
        <title>High frequency of phylogenetically diverse reductive dehalogenase-homologous genes in deep subseafloor sedimentary metagenomes.</title>
        <authorList>
            <person name="Kawai M."/>
            <person name="Futagami T."/>
            <person name="Toyoda A."/>
            <person name="Takaki Y."/>
            <person name="Nishi S."/>
            <person name="Hori S."/>
            <person name="Arai W."/>
            <person name="Tsubouchi T."/>
            <person name="Morono Y."/>
            <person name="Uchiyama I."/>
            <person name="Ito T."/>
            <person name="Fujiyama A."/>
            <person name="Inagaki F."/>
            <person name="Takami H."/>
        </authorList>
    </citation>
    <scope>NUCLEOTIDE SEQUENCE</scope>
    <source>
        <strain evidence="4">Expedition CK06-06</strain>
    </source>
</reference>
<feature type="non-terminal residue" evidence="4">
    <location>
        <position position="1"/>
    </location>
</feature>
<feature type="domain" description="Proteinase inhibitor I42 chagasin" evidence="3">
    <location>
        <begin position="106"/>
        <end position="192"/>
    </location>
</feature>
<dbReference type="InterPro" id="IPR018990">
    <property type="entry name" value="Prot_inh_I42_chagasin"/>
</dbReference>